<evidence type="ECO:0000256" key="3">
    <source>
        <dbReference type="ARBA" id="ARBA00022729"/>
    </source>
</evidence>
<gene>
    <name evidence="7" type="ORF">LV75_002364</name>
</gene>
<evidence type="ECO:0000256" key="5">
    <source>
        <dbReference type="ARBA" id="ARBA00022825"/>
    </source>
</evidence>
<sequence length="629" mass="65521">MTPDVLAQVQSFLGIDTLHPGARMLRRLIPAAALVAAVVGPAPPILAAELGEPVAAPVAAPSPVTRTGASESANTAIRYGNTGNSWRTEVKAPGATYVKVHFAPLKLVAGDYVTVASPDGREVYTYYADRSKGSPFTEHGGPGFAAMSVDGDTAVVTLHATGARHGAQLTRQGYGTRVTRYDRGFATAEFAANNPRPFSVCGNDARKDVVCYQNSHPTEYARSHAVARQLVNGLGSCTAWRVGNTNRMLTNAHCVADAAELRSSEFQFDFQCATCGGNNPRTGTKVSGQDLIRTSSLQNLDYTLFSVSNFESIRQYGTLYLDVREPTANERIYIAGHGDILPKRMSLFEESDGGATCKIDVVSSGVNTGYRCDSSGGNSGSPVLAGSSHKVIALHHLGGCPNWGTRITLVYNEIRNDIDNTSGIPGTPVLALTPSSGTVAPGSTATATLQTPTISGNPTLTLSATGAPVGTSAVFSPSAVTAGQPSTLTLSVGTTTAPGTYTITASATGATTTPATYTLTVSGGQTPCQGMKVTKTGTLTPGASQYQPDGSFFQTTASGAHKACLTGPTSANYDLYLQKWNGSTWPTVAQATTAAASETLTYNGTAGYYRYQVKSVTGSGTYTLGYNYP</sequence>
<evidence type="ECO:0000313" key="8">
    <source>
        <dbReference type="Proteomes" id="UP001205185"/>
    </source>
</evidence>
<keyword evidence="4 6" id="KW-0378">Hydrolase</keyword>
<proteinExistence type="inferred from homology"/>
<dbReference type="EMBL" id="JAMTCO010000005">
    <property type="protein sequence ID" value="MCP2269875.1"/>
    <property type="molecule type" value="Genomic_DNA"/>
</dbReference>
<accession>A0ABT1IB61</accession>
<keyword evidence="8" id="KW-1185">Reference proteome</keyword>
<evidence type="ECO:0000256" key="2">
    <source>
        <dbReference type="ARBA" id="ARBA00022670"/>
    </source>
</evidence>
<dbReference type="PANTHER" id="PTHR36234:SF5">
    <property type="entry name" value="LYSYL ENDOPEPTIDASE"/>
    <property type="match status" value="1"/>
</dbReference>
<comment type="similarity">
    <text evidence="1 6">Belongs to the peptidase S1B family.</text>
</comment>
<dbReference type="InterPro" id="IPR008256">
    <property type="entry name" value="Peptidase_S1B"/>
</dbReference>
<dbReference type="InterPro" id="IPR009003">
    <property type="entry name" value="Peptidase_S1_PA"/>
</dbReference>
<dbReference type="Pfam" id="PF13365">
    <property type="entry name" value="Trypsin_2"/>
    <property type="match status" value="1"/>
</dbReference>
<evidence type="ECO:0000313" key="7">
    <source>
        <dbReference type="EMBL" id="MCP2269875.1"/>
    </source>
</evidence>
<name>A0ABT1IB61_9PSEU</name>
<dbReference type="EC" id="3.4.21.-" evidence="6"/>
<dbReference type="InterPro" id="IPR043504">
    <property type="entry name" value="Peptidase_S1_PA_chymotrypsin"/>
</dbReference>
<comment type="caution">
    <text evidence="7">The sequence shown here is derived from an EMBL/GenBank/DDBJ whole genome shotgun (WGS) entry which is preliminary data.</text>
</comment>
<evidence type="ECO:0000256" key="1">
    <source>
        <dbReference type="ARBA" id="ARBA00008764"/>
    </source>
</evidence>
<keyword evidence="5 6" id="KW-0720">Serine protease</keyword>
<keyword evidence="2 6" id="KW-0645">Protease</keyword>
<dbReference type="PRINTS" id="PR00839">
    <property type="entry name" value="V8PROTEASE"/>
</dbReference>
<dbReference type="Proteomes" id="UP001205185">
    <property type="component" value="Unassembled WGS sequence"/>
</dbReference>
<reference evidence="7 8" key="1">
    <citation type="submission" date="2022-06" db="EMBL/GenBank/DDBJ databases">
        <title>Genomic Encyclopedia of Archaeal and Bacterial Type Strains, Phase II (KMG-II): from individual species to whole genera.</title>
        <authorList>
            <person name="Goeker M."/>
        </authorList>
    </citation>
    <scope>NUCLEOTIDE SEQUENCE [LARGE SCALE GENOMIC DNA]</scope>
    <source>
        <strain evidence="7 8">DSM 44255</strain>
    </source>
</reference>
<dbReference type="PANTHER" id="PTHR36234">
    <property type="entry name" value="LYSYL ENDOPEPTIDASE"/>
    <property type="match status" value="1"/>
</dbReference>
<dbReference type="Gene3D" id="2.40.10.10">
    <property type="entry name" value="Trypsin-like serine proteases"/>
    <property type="match status" value="2"/>
</dbReference>
<evidence type="ECO:0000256" key="6">
    <source>
        <dbReference type="RuleBase" id="RU004296"/>
    </source>
</evidence>
<evidence type="ECO:0000256" key="4">
    <source>
        <dbReference type="ARBA" id="ARBA00022801"/>
    </source>
</evidence>
<organism evidence="7 8">
    <name type="scientific">Actinokineospora diospyrosa</name>
    <dbReference type="NCBI Taxonomy" id="103728"/>
    <lineage>
        <taxon>Bacteria</taxon>
        <taxon>Bacillati</taxon>
        <taxon>Actinomycetota</taxon>
        <taxon>Actinomycetes</taxon>
        <taxon>Pseudonocardiales</taxon>
        <taxon>Pseudonocardiaceae</taxon>
        <taxon>Actinokineospora</taxon>
    </lineage>
</organism>
<protein>
    <recommendedName>
        <fullName evidence="6">Serine protease</fullName>
        <ecNumber evidence="6">3.4.21.-</ecNumber>
    </recommendedName>
</protein>
<dbReference type="Gene3D" id="2.60.120.380">
    <property type="match status" value="1"/>
</dbReference>
<dbReference type="SUPFAM" id="SSF50494">
    <property type="entry name" value="Trypsin-like serine proteases"/>
    <property type="match status" value="1"/>
</dbReference>
<keyword evidence="3" id="KW-0732">Signal</keyword>